<evidence type="ECO:0000313" key="1">
    <source>
        <dbReference type="EMBL" id="KAA1397586.1"/>
    </source>
</evidence>
<gene>
    <name evidence="1" type="ORF">ESP70_009460</name>
</gene>
<dbReference type="RefSeq" id="WP_149689034.1">
    <property type="nucleotide sequence ID" value="NZ_SDPQ02000002.1"/>
</dbReference>
<protein>
    <submittedName>
        <fullName evidence="1">Uncharacterized protein</fullName>
    </submittedName>
</protein>
<organism evidence="1 2">
    <name type="scientific">Aeromicrobium ginsengisoli</name>
    <dbReference type="NCBI Taxonomy" id="363867"/>
    <lineage>
        <taxon>Bacteria</taxon>
        <taxon>Bacillati</taxon>
        <taxon>Actinomycetota</taxon>
        <taxon>Actinomycetes</taxon>
        <taxon>Propionibacteriales</taxon>
        <taxon>Nocardioidaceae</taxon>
        <taxon>Aeromicrobium</taxon>
    </lineage>
</organism>
<dbReference type="AlphaFoldDB" id="A0A5M4FEN5"/>
<dbReference type="OrthoDB" id="3747607at2"/>
<sequence length="120" mass="12421">MAEPVDTREIAVSGDPAQARASVVQALESRGFSVTWHDEWSGTAEKGSKGKQLLLGGFAPHLQAGLALHAIDAGTVVRLTRPSVGVSGGLMGRAKAVKQFNGVVDDVVAAFRQSGVLLEG</sequence>
<dbReference type="Proteomes" id="UP000380867">
    <property type="component" value="Unassembled WGS sequence"/>
</dbReference>
<keyword evidence="2" id="KW-1185">Reference proteome</keyword>
<accession>A0A5M4FEN5</accession>
<name>A0A5M4FEN5_9ACTN</name>
<comment type="caution">
    <text evidence="1">The sequence shown here is derived from an EMBL/GenBank/DDBJ whole genome shotgun (WGS) entry which is preliminary data.</text>
</comment>
<proteinExistence type="predicted"/>
<evidence type="ECO:0000313" key="2">
    <source>
        <dbReference type="Proteomes" id="UP000380867"/>
    </source>
</evidence>
<reference evidence="1" key="1">
    <citation type="submission" date="2019-09" db="EMBL/GenBank/DDBJ databases">
        <authorList>
            <person name="Li J."/>
        </authorList>
    </citation>
    <scope>NUCLEOTIDE SEQUENCE [LARGE SCALE GENOMIC DNA]</scope>
    <source>
        <strain evidence="1">JCM 14732</strain>
    </source>
</reference>
<dbReference type="EMBL" id="SDPQ02000002">
    <property type="protein sequence ID" value="KAA1397586.1"/>
    <property type="molecule type" value="Genomic_DNA"/>
</dbReference>